<comment type="caution">
    <text evidence="1">The sequence shown here is derived from an EMBL/GenBank/DDBJ whole genome shotgun (WGS) entry which is preliminary data.</text>
</comment>
<dbReference type="Proteomes" id="UP000631670">
    <property type="component" value="Unassembled WGS sequence"/>
</dbReference>
<name>A0ABR9HQK5_9PSEU</name>
<proteinExistence type="predicted"/>
<organism evidence="1 2">
    <name type="scientific">Amycolatopsis lexingtonensis</name>
    <dbReference type="NCBI Taxonomy" id="218822"/>
    <lineage>
        <taxon>Bacteria</taxon>
        <taxon>Bacillati</taxon>
        <taxon>Actinomycetota</taxon>
        <taxon>Actinomycetes</taxon>
        <taxon>Pseudonocardiales</taxon>
        <taxon>Pseudonocardiaceae</taxon>
        <taxon>Amycolatopsis</taxon>
    </lineage>
</organism>
<reference evidence="1 2" key="1">
    <citation type="submission" date="2020-10" db="EMBL/GenBank/DDBJ databases">
        <title>Sequencing the genomes of 1000 actinobacteria strains.</title>
        <authorList>
            <person name="Klenk H.-P."/>
        </authorList>
    </citation>
    <scope>NUCLEOTIDE SEQUENCE [LARGE SCALE GENOMIC DNA]</scope>
    <source>
        <strain evidence="1 2">DSM 44653</strain>
    </source>
</reference>
<dbReference type="RefSeq" id="WP_158104410.1">
    <property type="nucleotide sequence ID" value="NZ_JADBEG010000001.1"/>
</dbReference>
<keyword evidence="2" id="KW-1185">Reference proteome</keyword>
<evidence type="ECO:0000313" key="2">
    <source>
        <dbReference type="Proteomes" id="UP000631670"/>
    </source>
</evidence>
<gene>
    <name evidence="1" type="ORF">H4696_000302</name>
</gene>
<protein>
    <submittedName>
        <fullName evidence="1">Uncharacterized protein</fullName>
    </submittedName>
</protein>
<evidence type="ECO:0000313" key="1">
    <source>
        <dbReference type="EMBL" id="MBE1493202.1"/>
    </source>
</evidence>
<sequence>MLIELRRAPRGESPAWVRRPDLLGFLDAATRWAHDLAPGLAVNLVAKLDGSFAITGQ</sequence>
<accession>A0ABR9HQK5</accession>
<dbReference type="EMBL" id="JADBEG010000001">
    <property type="protein sequence ID" value="MBE1493202.1"/>
    <property type="molecule type" value="Genomic_DNA"/>
</dbReference>